<keyword evidence="2" id="KW-1185">Reference proteome</keyword>
<protein>
    <submittedName>
        <fullName evidence="1">Uncharacterized protein</fullName>
    </submittedName>
</protein>
<evidence type="ECO:0000313" key="2">
    <source>
        <dbReference type="Proteomes" id="UP001518990"/>
    </source>
</evidence>
<name>A0ABS3KM27_9PROT</name>
<proteinExistence type="predicted"/>
<gene>
    <name evidence="1" type="ORF">IAI60_22510</name>
</gene>
<dbReference type="Proteomes" id="UP001518990">
    <property type="component" value="Unassembled WGS sequence"/>
</dbReference>
<dbReference type="RefSeq" id="WP_207451539.1">
    <property type="nucleotide sequence ID" value="NZ_CP061091.1"/>
</dbReference>
<organism evidence="1 2">
    <name type="scientific">Roseomonas marmotae</name>
    <dbReference type="NCBI Taxonomy" id="2768161"/>
    <lineage>
        <taxon>Bacteria</taxon>
        <taxon>Pseudomonadati</taxon>
        <taxon>Pseudomonadota</taxon>
        <taxon>Alphaproteobacteria</taxon>
        <taxon>Acetobacterales</taxon>
        <taxon>Roseomonadaceae</taxon>
        <taxon>Roseomonas</taxon>
    </lineage>
</organism>
<reference evidence="1 2" key="1">
    <citation type="submission" date="2020-09" db="EMBL/GenBank/DDBJ databases">
        <title>Roseomonas.</title>
        <authorList>
            <person name="Zhu W."/>
        </authorList>
    </citation>
    <scope>NUCLEOTIDE SEQUENCE [LARGE SCALE GENOMIC DNA]</scope>
    <source>
        <strain evidence="1 2">1311</strain>
    </source>
</reference>
<evidence type="ECO:0000313" key="1">
    <source>
        <dbReference type="EMBL" id="MBO1077361.1"/>
    </source>
</evidence>
<comment type="caution">
    <text evidence="1">The sequence shown here is derived from an EMBL/GenBank/DDBJ whole genome shotgun (WGS) entry which is preliminary data.</text>
</comment>
<accession>A0ABS3KM27</accession>
<sequence>MSPLPPYPQASLSSFASLIARAGVEAVRSPGTLVGASGRDQVFYIPFEHVERRAKLVLVGITPGPEQLKLAYGKAQMLLRVGRPHDEVLRLVKPHGAFGGQMRPGLLKMLGHFGFASLMGVKDELEFWEGSPHLLHSTSVVPHAAFTGEDMFNGSFEDVMRSAALRECFEQHFLPELALLPQEAVFIALGPTPLDALDYAAARGLLAPERILGALAHPSKSGGSQVDVYLGLRDPSTLQPRDPVRHRVPRLLAAAERMRISVARLRGEVVTPAAPPSPVPVVIPAPMRSASTPRLDPAPTPRPIATSGGANNRLHAFVKRGKNKGMKLVPHIYEDGCYVVSPTRYEEDYIRVPADQPLERYLQQGLRLRMSARVHGHSLIMPESIYGRDG</sequence>
<dbReference type="EMBL" id="JACTNF010000080">
    <property type="protein sequence ID" value="MBO1077361.1"/>
    <property type="molecule type" value="Genomic_DNA"/>
</dbReference>